<dbReference type="InterPro" id="IPR009081">
    <property type="entry name" value="PP-bd_ACP"/>
</dbReference>
<accession>A0ABW2Y656</accession>
<gene>
    <name evidence="2" type="ORF">ACFQ0E_00385</name>
</gene>
<dbReference type="Proteomes" id="UP001597110">
    <property type="component" value="Unassembled WGS sequence"/>
</dbReference>
<evidence type="ECO:0000313" key="2">
    <source>
        <dbReference type="EMBL" id="MFD0724045.1"/>
    </source>
</evidence>
<protein>
    <submittedName>
        <fullName evidence="2">Acyl carrier protein</fullName>
    </submittedName>
</protein>
<sequence length="82" mass="9362">MSHRQTIKRFILKNFLFSDDDTAIGDQDSLVRGGVLDSTGIYELIMFVEEEFKLSIAPEEMVPENFDTLESMDAFIQRKLAG</sequence>
<dbReference type="EMBL" id="JBHTIF010000001">
    <property type="protein sequence ID" value="MFD0724045.1"/>
    <property type="molecule type" value="Genomic_DNA"/>
</dbReference>
<dbReference type="RefSeq" id="WP_386821729.1">
    <property type="nucleotide sequence ID" value="NZ_JBHTIF010000001.1"/>
</dbReference>
<reference evidence="3" key="1">
    <citation type="journal article" date="2019" name="Int. J. Syst. Evol. Microbiol.">
        <title>The Global Catalogue of Microorganisms (GCM) 10K type strain sequencing project: providing services to taxonomists for standard genome sequencing and annotation.</title>
        <authorList>
            <consortium name="The Broad Institute Genomics Platform"/>
            <consortium name="The Broad Institute Genome Sequencing Center for Infectious Disease"/>
            <person name="Wu L."/>
            <person name="Ma J."/>
        </authorList>
    </citation>
    <scope>NUCLEOTIDE SEQUENCE [LARGE SCALE GENOMIC DNA]</scope>
    <source>
        <strain evidence="3">CCUG 55585</strain>
    </source>
</reference>
<name>A0ABW2Y656_9GAMM</name>
<dbReference type="PROSITE" id="PS50075">
    <property type="entry name" value="CARRIER"/>
    <property type="match status" value="1"/>
</dbReference>
<evidence type="ECO:0000313" key="3">
    <source>
        <dbReference type="Proteomes" id="UP001597110"/>
    </source>
</evidence>
<keyword evidence="3" id="KW-1185">Reference proteome</keyword>
<evidence type="ECO:0000259" key="1">
    <source>
        <dbReference type="PROSITE" id="PS50075"/>
    </source>
</evidence>
<dbReference type="Gene3D" id="1.10.1200.10">
    <property type="entry name" value="ACP-like"/>
    <property type="match status" value="1"/>
</dbReference>
<dbReference type="SUPFAM" id="SSF47336">
    <property type="entry name" value="ACP-like"/>
    <property type="match status" value="1"/>
</dbReference>
<feature type="domain" description="Carrier" evidence="1">
    <location>
        <begin position="2"/>
        <end position="80"/>
    </location>
</feature>
<proteinExistence type="predicted"/>
<organism evidence="2 3">
    <name type="scientific">Lysobacter brunescens</name>
    <dbReference type="NCBI Taxonomy" id="262323"/>
    <lineage>
        <taxon>Bacteria</taxon>
        <taxon>Pseudomonadati</taxon>
        <taxon>Pseudomonadota</taxon>
        <taxon>Gammaproteobacteria</taxon>
        <taxon>Lysobacterales</taxon>
        <taxon>Lysobacteraceae</taxon>
        <taxon>Lysobacter</taxon>
    </lineage>
</organism>
<comment type="caution">
    <text evidence="2">The sequence shown here is derived from an EMBL/GenBank/DDBJ whole genome shotgun (WGS) entry which is preliminary data.</text>
</comment>
<dbReference type="InterPro" id="IPR036736">
    <property type="entry name" value="ACP-like_sf"/>
</dbReference>